<dbReference type="AlphaFoldDB" id="A0A151WKB6"/>
<name>A0A151WKB6_9HYME</name>
<gene>
    <name evidence="1" type="ORF">ALC60_12647</name>
</gene>
<proteinExistence type="predicted"/>
<evidence type="ECO:0000313" key="1">
    <source>
        <dbReference type="EMBL" id="KYQ48319.1"/>
    </source>
</evidence>
<feature type="non-terminal residue" evidence="1">
    <location>
        <position position="1"/>
    </location>
</feature>
<organism evidence="1 2">
    <name type="scientific">Mycetomoellerius zeteki</name>
    <dbReference type="NCBI Taxonomy" id="64791"/>
    <lineage>
        <taxon>Eukaryota</taxon>
        <taxon>Metazoa</taxon>
        <taxon>Ecdysozoa</taxon>
        <taxon>Arthropoda</taxon>
        <taxon>Hexapoda</taxon>
        <taxon>Insecta</taxon>
        <taxon>Pterygota</taxon>
        <taxon>Neoptera</taxon>
        <taxon>Endopterygota</taxon>
        <taxon>Hymenoptera</taxon>
        <taxon>Apocrita</taxon>
        <taxon>Aculeata</taxon>
        <taxon>Formicoidea</taxon>
        <taxon>Formicidae</taxon>
        <taxon>Myrmicinae</taxon>
        <taxon>Mycetomoellerius</taxon>
    </lineage>
</organism>
<keyword evidence="2" id="KW-1185">Reference proteome</keyword>
<evidence type="ECO:0000313" key="2">
    <source>
        <dbReference type="Proteomes" id="UP000075809"/>
    </source>
</evidence>
<sequence>LHTVARVRCNRAIINAHLRVLFLIKREERKAHPLVDHASSVRPFRPHSQRVFAKTIVIIDSISRAFSISHHAQH</sequence>
<protein>
    <submittedName>
        <fullName evidence="1">Uncharacterized protein</fullName>
    </submittedName>
</protein>
<accession>A0A151WKB6</accession>
<dbReference type="EMBL" id="KQ983012">
    <property type="protein sequence ID" value="KYQ48319.1"/>
    <property type="molecule type" value="Genomic_DNA"/>
</dbReference>
<dbReference type="Proteomes" id="UP000075809">
    <property type="component" value="Unassembled WGS sequence"/>
</dbReference>
<reference evidence="1 2" key="1">
    <citation type="submission" date="2015-09" db="EMBL/GenBank/DDBJ databases">
        <title>Trachymyrmex zeteki WGS genome.</title>
        <authorList>
            <person name="Nygaard S."/>
            <person name="Hu H."/>
            <person name="Boomsma J."/>
            <person name="Zhang G."/>
        </authorList>
    </citation>
    <scope>NUCLEOTIDE SEQUENCE [LARGE SCALE GENOMIC DNA]</scope>
    <source>
        <strain evidence="1">Tzet28-1</strain>
        <tissue evidence="1">Whole body</tissue>
    </source>
</reference>